<feature type="compositionally biased region" description="Polar residues" evidence="1">
    <location>
        <begin position="40"/>
        <end position="58"/>
    </location>
</feature>
<comment type="caution">
    <text evidence="2">The sequence shown here is derived from an EMBL/GenBank/DDBJ whole genome shotgun (WGS) entry which is preliminary data.</text>
</comment>
<evidence type="ECO:0000313" key="2">
    <source>
        <dbReference type="EMBL" id="EXI77143.1"/>
    </source>
</evidence>
<evidence type="ECO:0000256" key="1">
    <source>
        <dbReference type="SAM" id="MobiDB-lite"/>
    </source>
</evidence>
<proteinExistence type="predicted"/>
<name>A0A011N3M6_9PROT</name>
<feature type="compositionally biased region" description="Polar residues" evidence="1">
    <location>
        <begin position="1"/>
        <end position="10"/>
    </location>
</feature>
<evidence type="ECO:0000313" key="3">
    <source>
        <dbReference type="Proteomes" id="UP000021816"/>
    </source>
</evidence>
<organism evidence="2 3">
    <name type="scientific">Candidatus Accumulibacter appositus</name>
    <dbReference type="NCBI Taxonomy" id="1454003"/>
    <lineage>
        <taxon>Bacteria</taxon>
        <taxon>Pseudomonadati</taxon>
        <taxon>Pseudomonadota</taxon>
        <taxon>Betaproteobacteria</taxon>
        <taxon>Candidatus Accumulibacter</taxon>
    </lineage>
</organism>
<dbReference type="AlphaFoldDB" id="A0A011N3M6"/>
<dbReference type="Proteomes" id="UP000021816">
    <property type="component" value="Unassembled WGS sequence"/>
</dbReference>
<gene>
    <name evidence="2" type="ORF">AW10_03984</name>
</gene>
<feature type="region of interest" description="Disordered" evidence="1">
    <location>
        <begin position="32"/>
        <end position="58"/>
    </location>
</feature>
<dbReference type="EMBL" id="JEMX01000114">
    <property type="protein sequence ID" value="EXI77143.1"/>
    <property type="molecule type" value="Genomic_DNA"/>
</dbReference>
<accession>A0A011N3M6</accession>
<feature type="region of interest" description="Disordered" evidence="1">
    <location>
        <begin position="1"/>
        <end position="20"/>
    </location>
</feature>
<reference evidence="2 3" key="1">
    <citation type="submission" date="2014-02" db="EMBL/GenBank/DDBJ databases">
        <title>Expanding our view of genomic diversity in Candidatus Accumulibacter clades.</title>
        <authorList>
            <person name="Skennerton C.T."/>
            <person name="Barr J.J."/>
            <person name="Slater F.R."/>
            <person name="Bond P.L."/>
            <person name="Tyson G.W."/>
        </authorList>
    </citation>
    <scope>NUCLEOTIDE SEQUENCE [LARGE SCALE GENOMIC DNA]</scope>
    <source>
        <strain evidence="3">BA-92</strain>
    </source>
</reference>
<sequence>MTNSKTSTPPELTAAENEKIQDLVAETRLSRAIKRHLAMNSPSNSKPSQTSTNKKPNE</sequence>
<protein>
    <submittedName>
        <fullName evidence="2">Uncharacterized protein</fullName>
    </submittedName>
</protein>